<organism evidence="2 3">
    <name type="scientific">Tetrabaena socialis</name>
    <dbReference type="NCBI Taxonomy" id="47790"/>
    <lineage>
        <taxon>Eukaryota</taxon>
        <taxon>Viridiplantae</taxon>
        <taxon>Chlorophyta</taxon>
        <taxon>core chlorophytes</taxon>
        <taxon>Chlorophyceae</taxon>
        <taxon>CS clade</taxon>
        <taxon>Chlamydomonadales</taxon>
        <taxon>Tetrabaenaceae</taxon>
        <taxon>Tetrabaena</taxon>
    </lineage>
</organism>
<dbReference type="EMBL" id="PGGS01000335">
    <property type="protein sequence ID" value="PNH05092.1"/>
    <property type="molecule type" value="Genomic_DNA"/>
</dbReference>
<gene>
    <name evidence="2" type="ORF">TSOC_008683</name>
</gene>
<reference evidence="2 3" key="1">
    <citation type="journal article" date="2017" name="Mol. Biol. Evol.">
        <title>The 4-celled Tetrabaena socialis nuclear genome reveals the essential components for genetic control of cell number at the origin of multicellularity in the volvocine lineage.</title>
        <authorList>
            <person name="Featherston J."/>
            <person name="Arakaki Y."/>
            <person name="Hanschen E.R."/>
            <person name="Ferris P.J."/>
            <person name="Michod R.E."/>
            <person name="Olson B.J.S.C."/>
            <person name="Nozaki H."/>
            <person name="Durand P.M."/>
        </authorList>
    </citation>
    <scope>NUCLEOTIDE SEQUENCE [LARGE SCALE GENOMIC DNA]</scope>
    <source>
        <strain evidence="2 3">NIES-571</strain>
    </source>
</reference>
<dbReference type="AlphaFoldDB" id="A0A2J7ZXW2"/>
<feature type="compositionally biased region" description="Low complexity" evidence="1">
    <location>
        <begin position="7"/>
        <end position="17"/>
    </location>
</feature>
<feature type="compositionally biased region" description="Gly residues" evidence="1">
    <location>
        <begin position="108"/>
        <end position="125"/>
    </location>
</feature>
<keyword evidence="3" id="KW-1185">Reference proteome</keyword>
<dbReference type="Proteomes" id="UP000236333">
    <property type="component" value="Unassembled WGS sequence"/>
</dbReference>
<feature type="compositionally biased region" description="Basic residues" evidence="1">
    <location>
        <begin position="187"/>
        <end position="203"/>
    </location>
</feature>
<comment type="caution">
    <text evidence="2">The sequence shown here is derived from an EMBL/GenBank/DDBJ whole genome shotgun (WGS) entry which is preliminary data.</text>
</comment>
<evidence type="ECO:0000256" key="1">
    <source>
        <dbReference type="SAM" id="MobiDB-lite"/>
    </source>
</evidence>
<name>A0A2J7ZXW2_9CHLO</name>
<feature type="region of interest" description="Disordered" evidence="1">
    <location>
        <begin position="1"/>
        <end position="58"/>
    </location>
</feature>
<protein>
    <submittedName>
        <fullName evidence="2">Uncharacterized protein</fullName>
    </submittedName>
</protein>
<evidence type="ECO:0000313" key="2">
    <source>
        <dbReference type="EMBL" id="PNH05092.1"/>
    </source>
</evidence>
<feature type="region of interest" description="Disordered" evidence="1">
    <location>
        <begin position="174"/>
        <end position="267"/>
    </location>
</feature>
<feature type="region of interest" description="Disordered" evidence="1">
    <location>
        <begin position="78"/>
        <end position="144"/>
    </location>
</feature>
<proteinExistence type="predicted"/>
<sequence>MAEPQPSSGSTSSALASQRQHWPTPRPTAVQAQETEAAAEEVAEGRGGGTGFSGAAAPQALPYGSRAAVLAAALGTVSSHAPAPPDSPLLMVRGLHPHTPAPAPDPSGGAGSGAGGSGDGGGGGRSWVLSSPASPTGPFTAAARPPAASLLQTATPAQRAAAAAAAALYDDSEDAPYGAAEDGPHAQHQHPHPHAQHQHQHRHQFSDAPSAPQPASPDLGPDRPYLSPARPRSASVSGRPQSAARPHSAATADGCGSGGGRTSVSGRVSVSGRTSACGGAGFLGAAGFRGRTSSSGGMRPASATALPPSPERVSAVPAATAAAAVVHAFEILPDCSALGGAGAGAAGGRVGRTMAGILPAGNPGTFSVPLQERIKMAKPFSLFINGICALG</sequence>
<accession>A0A2J7ZXW2</accession>
<evidence type="ECO:0000313" key="3">
    <source>
        <dbReference type="Proteomes" id="UP000236333"/>
    </source>
</evidence>